<proteinExistence type="predicted"/>
<dbReference type="PANTHER" id="PTHR46656">
    <property type="entry name" value="PUTATIVE-RELATED"/>
    <property type="match status" value="1"/>
</dbReference>
<protein>
    <submittedName>
        <fullName evidence="1">Glycosyl transferase</fullName>
    </submittedName>
</protein>
<dbReference type="GO" id="GO:0016740">
    <property type="term" value="F:transferase activity"/>
    <property type="evidence" value="ECO:0007669"/>
    <property type="project" value="UniProtKB-KW"/>
</dbReference>
<dbReference type="AlphaFoldDB" id="A0A0R0AMS0"/>
<evidence type="ECO:0000313" key="2">
    <source>
        <dbReference type="Proteomes" id="UP000051802"/>
    </source>
</evidence>
<evidence type="ECO:0000313" key="1">
    <source>
        <dbReference type="EMBL" id="KRG43618.1"/>
    </source>
</evidence>
<keyword evidence="2" id="KW-1185">Reference proteome</keyword>
<dbReference type="Proteomes" id="UP000051802">
    <property type="component" value="Unassembled WGS sequence"/>
</dbReference>
<dbReference type="Gene3D" id="3.40.50.2000">
    <property type="entry name" value="Glycogen Phosphorylase B"/>
    <property type="match status" value="1"/>
</dbReference>
<comment type="caution">
    <text evidence="1">The sequence shown here is derived from an EMBL/GenBank/DDBJ whole genome shotgun (WGS) entry which is preliminary data.</text>
</comment>
<keyword evidence="1" id="KW-0808">Transferase</keyword>
<dbReference type="STRING" id="676599.ARC20_09270"/>
<name>A0A0R0AMS0_9GAMM</name>
<dbReference type="PANTHER" id="PTHR46656:SF3">
    <property type="entry name" value="PUTATIVE-RELATED"/>
    <property type="match status" value="1"/>
</dbReference>
<dbReference type="Pfam" id="PF13692">
    <property type="entry name" value="Glyco_trans_1_4"/>
    <property type="match status" value="1"/>
</dbReference>
<dbReference type="SUPFAM" id="SSF53756">
    <property type="entry name" value="UDP-Glycosyltransferase/glycogen phosphorylase"/>
    <property type="match status" value="1"/>
</dbReference>
<dbReference type="EMBL" id="LLXU01000074">
    <property type="protein sequence ID" value="KRG43618.1"/>
    <property type="molecule type" value="Genomic_DNA"/>
</dbReference>
<organism evidence="1 2">
    <name type="scientific">Stenotrophomonas panacihumi</name>
    <dbReference type="NCBI Taxonomy" id="676599"/>
    <lineage>
        <taxon>Bacteria</taxon>
        <taxon>Pseudomonadati</taxon>
        <taxon>Pseudomonadota</taxon>
        <taxon>Gammaproteobacteria</taxon>
        <taxon>Lysobacterales</taxon>
        <taxon>Lysobacteraceae</taxon>
        <taxon>Stenotrophomonas</taxon>
    </lineage>
</organism>
<reference evidence="1 2" key="1">
    <citation type="submission" date="2015-10" db="EMBL/GenBank/DDBJ databases">
        <title>Genome sequencing and analysis of members of genus Stenotrophomonas.</title>
        <authorList>
            <person name="Patil P.P."/>
            <person name="Midha S."/>
            <person name="Patil P.B."/>
        </authorList>
    </citation>
    <scope>NUCLEOTIDE SEQUENCE [LARGE SCALE GENOMIC DNA]</scope>
    <source>
        <strain evidence="1 2">JCM 16536</strain>
    </source>
</reference>
<sequence length="456" mass="50427">MSGRSRSAGTGVGLLNFLAWIRRQAPLRKAYHLIPARGRVALAGVMAARANARVRFSRTPAWDRAVPVVAAPAVATADKHAPGVNIIGYIRGQFGLAESARHYARALINAGVQVRLHDVDLDLPHSWDDRSLEAWIGDDVPHRVSIIFINPDFLHQALDKIGRARMANQHLIACWFWELERIPAPWLPVIAEVDEIMVASEFVERAFRRVTDKPVLRIPQPLEDVPDSGLQRTDFGLEEGKFTFLVTFDFNSWVARKNPQAAVQAFLAAFAPGRDDVRLVVKSSNGFRHPEAFRALLNATARDPRIIVRDEVIERAHLYALQRCADAYVSLHRAEGLGLGLAECMAMGKPVIATGWSGNLEFMTPEAACLVDYTLVPVREGEYPHAEGAQWAQADIADAARAMRRLADDPAAAAALGLRGQRLVRERLSPERSANLLKARLEELEKSDVEGRASHA</sequence>
<accession>A0A0R0AMS0</accession>
<gene>
    <name evidence="1" type="ORF">ARC20_09270</name>
</gene>